<dbReference type="SUPFAM" id="SSF55729">
    <property type="entry name" value="Acyl-CoA N-acyltransferases (Nat)"/>
    <property type="match status" value="1"/>
</dbReference>
<dbReference type="InterPro" id="IPR053144">
    <property type="entry name" value="Acetyltransferase_Butenolide"/>
</dbReference>
<accession>A0A1W0CSD9</accession>
<protein>
    <submittedName>
        <fullName evidence="2">GNAT family N-acetyltransferase</fullName>
    </submittedName>
</protein>
<dbReference type="PROSITE" id="PS51186">
    <property type="entry name" value="GNAT"/>
    <property type="match status" value="1"/>
</dbReference>
<proteinExistence type="predicted"/>
<gene>
    <name evidence="2" type="ORF">B0T45_14370</name>
</gene>
<organism evidence="2 3">
    <name type="scientific">Chromobacterium haemolyticum</name>
    <dbReference type="NCBI Taxonomy" id="394935"/>
    <lineage>
        <taxon>Bacteria</taxon>
        <taxon>Pseudomonadati</taxon>
        <taxon>Pseudomonadota</taxon>
        <taxon>Betaproteobacteria</taxon>
        <taxon>Neisseriales</taxon>
        <taxon>Chromobacteriaceae</taxon>
        <taxon>Chromobacterium</taxon>
    </lineage>
</organism>
<dbReference type="PANTHER" id="PTHR43233">
    <property type="entry name" value="FAMILY N-ACETYLTRANSFERASE, PUTATIVE (AFU_ORTHOLOGUE AFUA_6G03350)-RELATED"/>
    <property type="match status" value="1"/>
</dbReference>
<reference evidence="2 3" key="1">
    <citation type="submission" date="2017-02" db="EMBL/GenBank/DDBJ databases">
        <title>Chromobacterium haemolyticum H5244.</title>
        <authorList>
            <person name="Gulvik C.A."/>
        </authorList>
    </citation>
    <scope>NUCLEOTIDE SEQUENCE [LARGE SCALE GENOMIC DNA]</scope>
    <source>
        <strain evidence="2 3">H5244</strain>
    </source>
</reference>
<dbReference type="AlphaFoldDB" id="A0A1W0CSD9"/>
<evidence type="ECO:0000259" key="1">
    <source>
        <dbReference type="PROSITE" id="PS51186"/>
    </source>
</evidence>
<dbReference type="InterPro" id="IPR000182">
    <property type="entry name" value="GNAT_dom"/>
</dbReference>
<feature type="domain" description="N-acetyltransferase" evidence="1">
    <location>
        <begin position="5"/>
        <end position="137"/>
    </location>
</feature>
<dbReference type="PANTHER" id="PTHR43233:SF1">
    <property type="entry name" value="FAMILY N-ACETYLTRANSFERASE, PUTATIVE (AFU_ORTHOLOGUE AFUA_6G03350)-RELATED"/>
    <property type="match status" value="1"/>
</dbReference>
<dbReference type="RefSeq" id="WP_081555947.1">
    <property type="nucleotide sequence ID" value="NZ_MUKV01000018.1"/>
</dbReference>
<sequence length="150" mass="16870">MILHIDTDPARLDRERIYRYLSEQSYWARQLPRDIFERSLAHSLCFGAYAADGEQIGFARVITDYATFGYLADVFVVEAWRGQGVSKQLMAAVNAHPGLQNLRRMLLATADAHGLYAQFGFGALSRPERLMERLDAEVYQRLAADAGNAA</sequence>
<comment type="caution">
    <text evidence="2">The sequence shown here is derived from an EMBL/GenBank/DDBJ whole genome shotgun (WGS) entry which is preliminary data.</text>
</comment>
<dbReference type="CDD" id="cd04301">
    <property type="entry name" value="NAT_SF"/>
    <property type="match status" value="1"/>
</dbReference>
<dbReference type="EMBL" id="MUKV01000018">
    <property type="protein sequence ID" value="OQS37700.1"/>
    <property type="molecule type" value="Genomic_DNA"/>
</dbReference>
<dbReference type="Proteomes" id="UP000192721">
    <property type="component" value="Unassembled WGS sequence"/>
</dbReference>
<dbReference type="Gene3D" id="3.40.630.30">
    <property type="match status" value="1"/>
</dbReference>
<dbReference type="InterPro" id="IPR016181">
    <property type="entry name" value="Acyl_CoA_acyltransferase"/>
</dbReference>
<evidence type="ECO:0000313" key="2">
    <source>
        <dbReference type="EMBL" id="OQS37700.1"/>
    </source>
</evidence>
<evidence type="ECO:0000313" key="3">
    <source>
        <dbReference type="Proteomes" id="UP000192721"/>
    </source>
</evidence>
<dbReference type="GO" id="GO:0016747">
    <property type="term" value="F:acyltransferase activity, transferring groups other than amino-acyl groups"/>
    <property type="evidence" value="ECO:0007669"/>
    <property type="project" value="InterPro"/>
</dbReference>
<name>A0A1W0CSD9_9NEIS</name>
<keyword evidence="2" id="KW-0808">Transferase</keyword>
<dbReference type="Pfam" id="PF13508">
    <property type="entry name" value="Acetyltransf_7"/>
    <property type="match status" value="1"/>
</dbReference>